<dbReference type="PROSITE" id="PS50048">
    <property type="entry name" value="ZN2_CY6_FUNGAL_2"/>
    <property type="match status" value="1"/>
</dbReference>
<dbReference type="GeneID" id="37079769"/>
<keyword evidence="1" id="KW-0805">Transcription regulation</keyword>
<dbReference type="STRING" id="1450539.A0A318ZDY0"/>
<dbReference type="Proteomes" id="UP000248349">
    <property type="component" value="Unassembled WGS sequence"/>
</dbReference>
<dbReference type="PANTHER" id="PTHR47657:SF14">
    <property type="entry name" value="ZN(2)-C6 FUNGAL-TYPE DOMAIN-CONTAINING PROTEIN"/>
    <property type="match status" value="1"/>
</dbReference>
<dbReference type="InterPro" id="IPR001138">
    <property type="entry name" value="Zn2Cys6_DnaBD"/>
</dbReference>
<dbReference type="InterPro" id="IPR052400">
    <property type="entry name" value="Zn2-C6_fungal_TF"/>
</dbReference>
<keyword evidence="8" id="KW-1185">Reference proteome</keyword>
<dbReference type="GO" id="GO:0003677">
    <property type="term" value="F:DNA binding"/>
    <property type="evidence" value="ECO:0007669"/>
    <property type="project" value="UniProtKB-KW"/>
</dbReference>
<feature type="compositionally biased region" description="Basic and acidic residues" evidence="5">
    <location>
        <begin position="66"/>
        <end position="82"/>
    </location>
</feature>
<evidence type="ECO:0000256" key="5">
    <source>
        <dbReference type="SAM" id="MobiDB-lite"/>
    </source>
</evidence>
<evidence type="ECO:0000256" key="3">
    <source>
        <dbReference type="ARBA" id="ARBA00023163"/>
    </source>
</evidence>
<dbReference type="PANTHER" id="PTHR47657">
    <property type="entry name" value="STEROL REGULATORY ELEMENT-BINDING PROTEIN ECM22"/>
    <property type="match status" value="1"/>
</dbReference>
<dbReference type="Pfam" id="PF00172">
    <property type="entry name" value="Zn_clus"/>
    <property type="match status" value="1"/>
</dbReference>
<dbReference type="CDD" id="cd00067">
    <property type="entry name" value="GAL4"/>
    <property type="match status" value="1"/>
</dbReference>
<evidence type="ECO:0000259" key="6">
    <source>
        <dbReference type="PROSITE" id="PS50048"/>
    </source>
</evidence>
<evidence type="ECO:0000313" key="7">
    <source>
        <dbReference type="EMBL" id="PYH45579.1"/>
    </source>
</evidence>
<evidence type="ECO:0000256" key="1">
    <source>
        <dbReference type="ARBA" id="ARBA00023015"/>
    </source>
</evidence>
<feature type="domain" description="Zn(2)-C6 fungal-type" evidence="6">
    <location>
        <begin position="27"/>
        <end position="57"/>
    </location>
</feature>
<dbReference type="GO" id="GO:0008270">
    <property type="term" value="F:zinc ion binding"/>
    <property type="evidence" value="ECO:0007669"/>
    <property type="project" value="InterPro"/>
</dbReference>
<keyword evidence="2" id="KW-0238">DNA-binding</keyword>
<evidence type="ECO:0000256" key="2">
    <source>
        <dbReference type="ARBA" id="ARBA00023125"/>
    </source>
</evidence>
<name>A0A318ZDY0_9EURO</name>
<proteinExistence type="predicted"/>
<protein>
    <recommendedName>
        <fullName evidence="6">Zn(2)-C6 fungal-type domain-containing protein</fullName>
    </recommendedName>
</protein>
<dbReference type="EMBL" id="KZ821231">
    <property type="protein sequence ID" value="PYH45579.1"/>
    <property type="molecule type" value="Genomic_DNA"/>
</dbReference>
<gene>
    <name evidence="7" type="ORF">BP01DRAFT_398551</name>
</gene>
<keyword evidence="3" id="KW-0804">Transcription</keyword>
<dbReference type="GO" id="GO:0009893">
    <property type="term" value="P:positive regulation of metabolic process"/>
    <property type="evidence" value="ECO:0007669"/>
    <property type="project" value="UniProtKB-ARBA"/>
</dbReference>
<dbReference type="InterPro" id="IPR036864">
    <property type="entry name" value="Zn2-C6_fun-type_DNA-bd_sf"/>
</dbReference>
<dbReference type="SMART" id="SM00066">
    <property type="entry name" value="GAL4"/>
    <property type="match status" value="1"/>
</dbReference>
<reference evidence="7 8" key="1">
    <citation type="submission" date="2016-12" db="EMBL/GenBank/DDBJ databases">
        <title>The genomes of Aspergillus section Nigri reveals drivers in fungal speciation.</title>
        <authorList>
            <consortium name="DOE Joint Genome Institute"/>
            <person name="Vesth T.C."/>
            <person name="Nybo J."/>
            <person name="Theobald S."/>
            <person name="Brandl J."/>
            <person name="Frisvad J.C."/>
            <person name="Nielsen K.F."/>
            <person name="Lyhne E.K."/>
            <person name="Kogle M.E."/>
            <person name="Kuo A."/>
            <person name="Riley R."/>
            <person name="Clum A."/>
            <person name="Nolan M."/>
            <person name="Lipzen A."/>
            <person name="Salamov A."/>
            <person name="Henrissat B."/>
            <person name="Wiebenga A."/>
            <person name="De Vries R.P."/>
            <person name="Grigoriev I.V."/>
            <person name="Mortensen U.H."/>
            <person name="Andersen M.R."/>
            <person name="Baker S.E."/>
        </authorList>
    </citation>
    <scope>NUCLEOTIDE SEQUENCE [LARGE SCALE GENOMIC DNA]</scope>
    <source>
        <strain evidence="7 8">JOP 1030-1</strain>
    </source>
</reference>
<sequence>MPSESTLQVLQRSGYRLRRTHEKSRNGCLRCKQQRKKCDEFRPGCSRCTKRSYRCRYPFPLRDGHLSEEPESAHSPVSDRHVISGPESPVSGSHCRSRLSDPTPYIDEPITSHSSSSPDEGYLPGPLDATELSLLGHYLTHTSQTIPFDELDRYALAVGVPNLAFKCPAVMSSLLALAAACQSHDLAKQAPTPLDQPSLVHIRGLLALAERHHRASLRHIQAAMQNQDFYDQVLANAALMQRGQRLPTELLPQHSQWISFTRAAHTASTAVLNDIRLFLPIVASTYRQALERLRRRAETTVAPLRPSDCAAGAGAGIRAQCQASLQTVSILEQCATAALTSKANGGTVESPRSPALALHRCARVSPWVAQYMVSVTSMGAPQILRRIIMSILNQAPSEYLGLVQSVLDALAADGIGQDAAVAEAGLLSAPYVLAMDIFAHWLVLVKLLDGVWWLGEIGQWEIGQVLSVMKTRNPRGRLAEMGETWWPESMYLVKRELRPSDR</sequence>
<dbReference type="Gene3D" id="4.10.240.10">
    <property type="entry name" value="Zn(2)-C6 fungal-type DNA-binding domain"/>
    <property type="match status" value="1"/>
</dbReference>
<feature type="region of interest" description="Disordered" evidence="5">
    <location>
        <begin position="66"/>
        <end position="123"/>
    </location>
</feature>
<dbReference type="RefSeq" id="XP_025431561.1">
    <property type="nucleotide sequence ID" value="XM_025578540.1"/>
</dbReference>
<dbReference type="SUPFAM" id="SSF57701">
    <property type="entry name" value="Zn2/Cys6 DNA-binding domain"/>
    <property type="match status" value="1"/>
</dbReference>
<keyword evidence="4" id="KW-0539">Nucleus</keyword>
<evidence type="ECO:0000313" key="8">
    <source>
        <dbReference type="Proteomes" id="UP000248349"/>
    </source>
</evidence>
<evidence type="ECO:0000256" key="4">
    <source>
        <dbReference type="ARBA" id="ARBA00023242"/>
    </source>
</evidence>
<organism evidence="7 8">
    <name type="scientific">Aspergillus saccharolyticus JOP 1030-1</name>
    <dbReference type="NCBI Taxonomy" id="1450539"/>
    <lineage>
        <taxon>Eukaryota</taxon>
        <taxon>Fungi</taxon>
        <taxon>Dikarya</taxon>
        <taxon>Ascomycota</taxon>
        <taxon>Pezizomycotina</taxon>
        <taxon>Eurotiomycetes</taxon>
        <taxon>Eurotiomycetidae</taxon>
        <taxon>Eurotiales</taxon>
        <taxon>Aspergillaceae</taxon>
        <taxon>Aspergillus</taxon>
        <taxon>Aspergillus subgen. Circumdati</taxon>
    </lineage>
</organism>
<dbReference type="AlphaFoldDB" id="A0A318ZDY0"/>
<accession>A0A318ZDY0</accession>
<dbReference type="PROSITE" id="PS00463">
    <property type="entry name" value="ZN2_CY6_FUNGAL_1"/>
    <property type="match status" value="1"/>
</dbReference>
<dbReference type="GO" id="GO:0000981">
    <property type="term" value="F:DNA-binding transcription factor activity, RNA polymerase II-specific"/>
    <property type="evidence" value="ECO:0007669"/>
    <property type="project" value="InterPro"/>
</dbReference>
<dbReference type="OrthoDB" id="5295362at2759"/>